<dbReference type="InterPro" id="IPR039896">
    <property type="entry name" value="Red-like"/>
</dbReference>
<evidence type="ECO:0000313" key="3">
    <source>
        <dbReference type="Ensembl" id="ENSPMAP00000005840.1"/>
    </source>
</evidence>
<organism evidence="3">
    <name type="scientific">Petromyzon marinus</name>
    <name type="common">Sea lamprey</name>
    <dbReference type="NCBI Taxonomy" id="7757"/>
    <lineage>
        <taxon>Eukaryota</taxon>
        <taxon>Metazoa</taxon>
        <taxon>Chordata</taxon>
        <taxon>Craniata</taxon>
        <taxon>Vertebrata</taxon>
        <taxon>Cyclostomata</taxon>
        <taxon>Hyperoartia</taxon>
        <taxon>Petromyzontiformes</taxon>
        <taxon>Petromyzontidae</taxon>
        <taxon>Petromyzon</taxon>
    </lineage>
</organism>
<reference evidence="3" key="1">
    <citation type="submission" date="2025-08" db="UniProtKB">
        <authorList>
            <consortium name="Ensembl"/>
        </authorList>
    </citation>
    <scope>IDENTIFICATION</scope>
</reference>
<feature type="region of interest" description="Disordered" evidence="1">
    <location>
        <begin position="20"/>
        <end position="96"/>
    </location>
</feature>
<dbReference type="Ensembl" id="ENSPMAT00000005867.1">
    <property type="protein sequence ID" value="ENSPMAP00000005840.1"/>
    <property type="gene ID" value="ENSPMAG00000005272.1"/>
</dbReference>
<feature type="domain" description="Protein RED C-terminal" evidence="2">
    <location>
        <begin position="142"/>
        <end position="247"/>
    </location>
</feature>
<reference evidence="3" key="2">
    <citation type="submission" date="2025-09" db="UniProtKB">
        <authorList>
            <consortium name="Ensembl"/>
        </authorList>
    </citation>
    <scope>IDENTIFICATION</scope>
</reference>
<dbReference type="OMA" id="EREHDWE"/>
<evidence type="ECO:0000256" key="1">
    <source>
        <dbReference type="SAM" id="MobiDB-lite"/>
    </source>
</evidence>
<accession>S4RKV7</accession>
<dbReference type="HOGENOM" id="CLU_095545_0_0_1"/>
<protein>
    <recommendedName>
        <fullName evidence="2">Protein RED C-terminal domain-containing protein</fullName>
    </recommendedName>
</protein>
<dbReference type="GeneTree" id="ENSGT00940000165879"/>
<dbReference type="Pfam" id="PF07807">
    <property type="entry name" value="RED_C"/>
    <property type="match status" value="1"/>
</dbReference>
<dbReference type="PANTHER" id="PTHR12765">
    <property type="entry name" value="RED PROTEIN IK FACTOR CYTOKINE IK"/>
    <property type="match status" value="1"/>
</dbReference>
<dbReference type="InterPro" id="IPR012492">
    <property type="entry name" value="RED_C"/>
</dbReference>
<name>S4RKV7_PETMA</name>
<dbReference type="STRING" id="7757.ENSPMAP00000005840"/>
<feature type="compositionally biased region" description="Basic and acidic residues" evidence="1">
    <location>
        <begin position="28"/>
        <end position="75"/>
    </location>
</feature>
<dbReference type="AlphaFoldDB" id="S4RKV7"/>
<feature type="region of interest" description="Disordered" evidence="1">
    <location>
        <begin position="116"/>
        <end position="135"/>
    </location>
</feature>
<proteinExistence type="predicted"/>
<sequence>VDEKKLPEADLTIFDDVGEYVTTAAKPGGREREREREKEREREREKKREREREREKEREREREKKEREIENERKAVARASYFEKPSQDEEPSTSEKVILPAKELIQSINEKFAGSTWAPTAGNKRHDSGRTGGDFLGTSNSYAECYPNSLMEDVGVDSDDEVDYSKMDQGNKKGPLGRWDFETQEEYSDYMSNKEALPKAAFQYGIKMAEGRKTRRHKEGNEKAELDRQWKKISAIIEKRKNMAADGVDVKRPKY</sequence>
<evidence type="ECO:0000259" key="2">
    <source>
        <dbReference type="Pfam" id="PF07807"/>
    </source>
</evidence>